<dbReference type="InterPro" id="IPR000160">
    <property type="entry name" value="GGDEF_dom"/>
</dbReference>
<dbReference type="Pfam" id="PF00072">
    <property type="entry name" value="Response_reg"/>
    <property type="match status" value="1"/>
</dbReference>
<comment type="caution">
    <text evidence="6">The sequence shown here is derived from an EMBL/GenBank/DDBJ whole genome shotgun (WGS) entry which is preliminary data.</text>
</comment>
<evidence type="ECO:0000259" key="5">
    <source>
        <dbReference type="PROSITE" id="PS50887"/>
    </source>
</evidence>
<keyword evidence="2" id="KW-0597">Phosphoprotein</keyword>
<evidence type="ECO:0000256" key="2">
    <source>
        <dbReference type="PROSITE-ProRule" id="PRU00169"/>
    </source>
</evidence>
<organism evidence="6 7">
    <name type="scientific">Methylocucumis oryzae</name>
    <dbReference type="NCBI Taxonomy" id="1632867"/>
    <lineage>
        <taxon>Bacteria</taxon>
        <taxon>Pseudomonadati</taxon>
        <taxon>Pseudomonadota</taxon>
        <taxon>Gammaproteobacteria</taxon>
        <taxon>Methylococcales</taxon>
        <taxon>Methylococcaceae</taxon>
        <taxon>Methylocucumis</taxon>
    </lineage>
</organism>
<dbReference type="SUPFAM" id="SSF55073">
    <property type="entry name" value="Nucleotide cyclase"/>
    <property type="match status" value="1"/>
</dbReference>
<feature type="modified residue" description="4-aspartylphosphate" evidence="2">
    <location>
        <position position="58"/>
    </location>
</feature>
<evidence type="ECO:0008006" key="8">
    <source>
        <dbReference type="Google" id="ProtNLM"/>
    </source>
</evidence>
<reference evidence="7" key="1">
    <citation type="submission" date="2015-03" db="EMBL/GenBank/DDBJ databases">
        <title>Draft genome sequence of a novel methanotroph (Sn10-6) isolated from flooded ricefield rhizosphere in India.</title>
        <authorList>
            <person name="Pandit P.S."/>
            <person name="Pore S.D."/>
            <person name="Arora P."/>
            <person name="Kapse N.G."/>
            <person name="Dhakephalkar P.K."/>
            <person name="Rahalkar M.C."/>
        </authorList>
    </citation>
    <scope>NUCLEOTIDE SEQUENCE [LARGE SCALE GENOMIC DNA]</scope>
    <source>
        <strain evidence="7">Sn10-6</strain>
    </source>
</reference>
<dbReference type="InterPro" id="IPR043128">
    <property type="entry name" value="Rev_trsase/Diguanyl_cyclase"/>
</dbReference>
<gene>
    <name evidence="6" type="ORF">VZ94_07500</name>
</gene>
<dbReference type="Gene3D" id="3.40.50.2300">
    <property type="match status" value="1"/>
</dbReference>
<dbReference type="Gene3D" id="3.20.20.450">
    <property type="entry name" value="EAL domain"/>
    <property type="match status" value="1"/>
</dbReference>
<dbReference type="SMART" id="SM00448">
    <property type="entry name" value="REC"/>
    <property type="match status" value="1"/>
</dbReference>
<dbReference type="CDD" id="cd00156">
    <property type="entry name" value="REC"/>
    <property type="match status" value="1"/>
</dbReference>
<evidence type="ECO:0000313" key="6">
    <source>
        <dbReference type="EMBL" id="KJV07029.1"/>
    </source>
</evidence>
<dbReference type="EMBL" id="LAJX01000067">
    <property type="protein sequence ID" value="KJV07029.1"/>
    <property type="molecule type" value="Genomic_DNA"/>
</dbReference>
<dbReference type="InterPro" id="IPR052155">
    <property type="entry name" value="Biofilm_reg_signaling"/>
</dbReference>
<dbReference type="PANTHER" id="PTHR44757">
    <property type="entry name" value="DIGUANYLATE CYCLASE DGCP"/>
    <property type="match status" value="1"/>
</dbReference>
<dbReference type="InterPro" id="IPR011006">
    <property type="entry name" value="CheY-like_superfamily"/>
</dbReference>
<dbReference type="InterPro" id="IPR001789">
    <property type="entry name" value="Sig_transdc_resp-reg_receiver"/>
</dbReference>
<name>A0A0F3IN95_9GAMM</name>
<dbReference type="Proteomes" id="UP000033684">
    <property type="component" value="Unassembled WGS sequence"/>
</dbReference>
<dbReference type="Pfam" id="PF00563">
    <property type="entry name" value="EAL"/>
    <property type="match status" value="1"/>
</dbReference>
<accession>A0A0F3IN95</accession>
<feature type="domain" description="Response regulatory" evidence="3">
    <location>
        <begin position="6"/>
        <end position="124"/>
    </location>
</feature>
<dbReference type="Pfam" id="PF00990">
    <property type="entry name" value="GGDEF"/>
    <property type="match status" value="1"/>
</dbReference>
<comment type="cofactor">
    <cofactor evidence="1">
        <name>Mg(2+)</name>
        <dbReference type="ChEBI" id="CHEBI:18420"/>
    </cofactor>
</comment>
<dbReference type="GO" id="GO:0000160">
    <property type="term" value="P:phosphorelay signal transduction system"/>
    <property type="evidence" value="ECO:0007669"/>
    <property type="project" value="InterPro"/>
</dbReference>
<evidence type="ECO:0000259" key="3">
    <source>
        <dbReference type="PROSITE" id="PS50110"/>
    </source>
</evidence>
<dbReference type="NCBIfam" id="TIGR00254">
    <property type="entry name" value="GGDEF"/>
    <property type="match status" value="1"/>
</dbReference>
<feature type="domain" description="GGDEF" evidence="5">
    <location>
        <begin position="175"/>
        <end position="307"/>
    </location>
</feature>
<evidence type="ECO:0000313" key="7">
    <source>
        <dbReference type="Proteomes" id="UP000033684"/>
    </source>
</evidence>
<protein>
    <recommendedName>
        <fullName evidence="8">Diguanylate cyclase</fullName>
    </recommendedName>
</protein>
<dbReference type="InterPro" id="IPR001633">
    <property type="entry name" value="EAL_dom"/>
</dbReference>
<dbReference type="SUPFAM" id="SSF141868">
    <property type="entry name" value="EAL domain-like"/>
    <property type="match status" value="1"/>
</dbReference>
<dbReference type="SMART" id="SM00052">
    <property type="entry name" value="EAL"/>
    <property type="match status" value="1"/>
</dbReference>
<dbReference type="OrthoDB" id="9804951at2"/>
<sequence>MVDLLRLLLIDDDELDRRIVVRALKQHHADRYEIIECATASEGLEQIAKQQFDAILLDYRLPDKNGLEVLRSLRSNQLDAAAIIMLSRQDDDALAEHCFEEGAQDFLLKDEVTGRRLSRAVKHSRQRYLIERALKASLDQLQHLAITDPLTGLANRRGLEIAMEHAIARSRRGHGGLALLLIDLDNFKEVNDTMGHAVGDELLVKITLRLRTTIRDSDILCRMGGDEFVVVLTELNHQQAIVLAERILHELQRPIYLDDSEKVITSSIGIAILDHCATNTADLLKCADIAMYQAKKAGRNQCQFFSQGLQDALLLQTSMRQDLLKALDANQFRMYYQAQINAENSCLSGMEALLRWQHPTRGLLSPVSFLALAEETTLIIDIGSWVIREVCRQIHQWHQTGLLGSTPITIAINLSAMQVQQPELLAEIKNVLDEYNIPPASLELEITESALIDDVHSPASVLSELAECGIKLSLDDFGTGYSSMEHLKVFPITVLKIDRSFVSTIGEDAKGERLLIALINFAKSLGMKVVAEGVETNAQAIFCTAQGCDILQGYHYAKPIPAEQFEQLFLSRLMANS</sequence>
<dbReference type="SUPFAM" id="SSF52172">
    <property type="entry name" value="CheY-like"/>
    <property type="match status" value="1"/>
</dbReference>
<evidence type="ECO:0000256" key="1">
    <source>
        <dbReference type="ARBA" id="ARBA00001946"/>
    </source>
</evidence>
<dbReference type="SMART" id="SM00267">
    <property type="entry name" value="GGDEF"/>
    <property type="match status" value="1"/>
</dbReference>
<dbReference type="CDD" id="cd01949">
    <property type="entry name" value="GGDEF"/>
    <property type="match status" value="1"/>
</dbReference>
<dbReference type="Gene3D" id="3.30.70.270">
    <property type="match status" value="1"/>
</dbReference>
<dbReference type="CDD" id="cd01948">
    <property type="entry name" value="EAL"/>
    <property type="match status" value="1"/>
</dbReference>
<dbReference type="AlphaFoldDB" id="A0A0F3IN95"/>
<dbReference type="PROSITE" id="PS50883">
    <property type="entry name" value="EAL"/>
    <property type="match status" value="1"/>
</dbReference>
<dbReference type="RefSeq" id="WP_045778759.1">
    <property type="nucleotide sequence ID" value="NZ_LAJX01000067.1"/>
</dbReference>
<dbReference type="FunFam" id="3.30.70.270:FF:000001">
    <property type="entry name" value="Diguanylate cyclase domain protein"/>
    <property type="match status" value="1"/>
</dbReference>
<feature type="domain" description="EAL" evidence="4">
    <location>
        <begin position="316"/>
        <end position="573"/>
    </location>
</feature>
<dbReference type="InterPro" id="IPR029787">
    <property type="entry name" value="Nucleotide_cyclase"/>
</dbReference>
<dbReference type="PROSITE" id="PS50110">
    <property type="entry name" value="RESPONSE_REGULATORY"/>
    <property type="match status" value="1"/>
</dbReference>
<dbReference type="InterPro" id="IPR035919">
    <property type="entry name" value="EAL_sf"/>
</dbReference>
<dbReference type="GO" id="GO:0003824">
    <property type="term" value="F:catalytic activity"/>
    <property type="evidence" value="ECO:0007669"/>
    <property type="project" value="UniProtKB-ARBA"/>
</dbReference>
<evidence type="ECO:0000259" key="4">
    <source>
        <dbReference type="PROSITE" id="PS50883"/>
    </source>
</evidence>
<keyword evidence="7" id="KW-1185">Reference proteome</keyword>
<dbReference type="PROSITE" id="PS50887">
    <property type="entry name" value="GGDEF"/>
    <property type="match status" value="1"/>
</dbReference>
<proteinExistence type="predicted"/>
<dbReference type="PANTHER" id="PTHR44757:SF2">
    <property type="entry name" value="BIOFILM ARCHITECTURE MAINTENANCE PROTEIN MBAA"/>
    <property type="match status" value="1"/>
</dbReference>
<reference evidence="6 7" key="2">
    <citation type="journal article" date="2016" name="Microb. Ecol.">
        <title>Genome Characteristics of a Novel Type I Methanotroph (Sn10-6) Isolated from a Flooded Indian Rice Field.</title>
        <authorList>
            <person name="Rahalkar M.C."/>
            <person name="Pandit P.S."/>
            <person name="Dhakephalkar P.K."/>
            <person name="Pore S."/>
            <person name="Arora P."/>
            <person name="Kapse N."/>
        </authorList>
    </citation>
    <scope>NUCLEOTIDE SEQUENCE [LARGE SCALE GENOMIC DNA]</scope>
    <source>
        <strain evidence="6 7">Sn10-6</strain>
    </source>
</reference>